<protein>
    <submittedName>
        <fullName evidence="4">Uncharacterized protein</fullName>
    </submittedName>
</protein>
<sequence>MTFGPVATFFFTFLVLSCAITPSYAQTSKIFQWDFTGSQFSSLPSCRQFGIVVKPFNPANNTHGVPPFYMMAFPTAGSPGTPSTTLIGTDESNLSWTVNQPVETGATLLLTVVDSQGSSGGVPPKLYPVVAGQSTQCVPAASTGPAFTVEANVTDTLTTCQPWGIIIKGGVPPYNVTLAAVNSPIVTNVTMGPTDNQFTFIDRADPGTQLIAAVSDFNGRWATGTPIVKTKGSSNVDCIGLVSSSGDQATIAAEAKAAAATSQARKKTAVITGVVVTLVVLLLLGGIGVYLYLRRRKVQEATRELSPRQFEGGSSTEAFQETGTQVLSINAFIAPASPTQPRSPKSPGPSVLSHSVSTSAPSAGPSARRYLAAPESTQSASSAGSGLTVRNPNLNRPAAFTSFPTASVRRSAKEIEAGLTTAHSIDSEYYDGPSETSSGTPIERSRSAAVASGPSAVRFPARSASVGASAGPTDEVIFQHQDAGILRELPPPYADRGRENS</sequence>
<dbReference type="AlphaFoldDB" id="A0AAD7EL89"/>
<feature type="chain" id="PRO_5042238596" evidence="3">
    <location>
        <begin position="26"/>
        <end position="501"/>
    </location>
</feature>
<name>A0AAD7EL89_9AGAR</name>
<evidence type="ECO:0000256" key="2">
    <source>
        <dbReference type="SAM" id="Phobius"/>
    </source>
</evidence>
<feature type="region of interest" description="Disordered" evidence="1">
    <location>
        <begin position="480"/>
        <end position="501"/>
    </location>
</feature>
<feature type="region of interest" description="Disordered" evidence="1">
    <location>
        <begin position="336"/>
        <end position="399"/>
    </location>
</feature>
<feature type="transmembrane region" description="Helical" evidence="2">
    <location>
        <begin position="269"/>
        <end position="293"/>
    </location>
</feature>
<evidence type="ECO:0000313" key="5">
    <source>
        <dbReference type="Proteomes" id="UP001218218"/>
    </source>
</evidence>
<keyword evidence="2" id="KW-0472">Membrane</keyword>
<dbReference type="Gene3D" id="1.20.5.510">
    <property type="entry name" value="Single helix bin"/>
    <property type="match status" value="1"/>
</dbReference>
<proteinExistence type="predicted"/>
<dbReference type="Proteomes" id="UP001218218">
    <property type="component" value="Unassembled WGS sequence"/>
</dbReference>
<feature type="compositionally biased region" description="Polar residues" evidence="1">
    <location>
        <begin position="375"/>
        <end position="394"/>
    </location>
</feature>
<keyword evidence="3" id="KW-0732">Signal</keyword>
<organism evidence="4 5">
    <name type="scientific">Mycena albidolilacea</name>
    <dbReference type="NCBI Taxonomy" id="1033008"/>
    <lineage>
        <taxon>Eukaryota</taxon>
        <taxon>Fungi</taxon>
        <taxon>Dikarya</taxon>
        <taxon>Basidiomycota</taxon>
        <taxon>Agaricomycotina</taxon>
        <taxon>Agaricomycetes</taxon>
        <taxon>Agaricomycetidae</taxon>
        <taxon>Agaricales</taxon>
        <taxon>Marasmiineae</taxon>
        <taxon>Mycenaceae</taxon>
        <taxon>Mycena</taxon>
    </lineage>
</organism>
<evidence type="ECO:0000313" key="4">
    <source>
        <dbReference type="EMBL" id="KAJ7334745.1"/>
    </source>
</evidence>
<gene>
    <name evidence="4" type="ORF">DFH08DRAFT_813791</name>
</gene>
<keyword evidence="2" id="KW-1133">Transmembrane helix</keyword>
<feature type="signal peptide" evidence="3">
    <location>
        <begin position="1"/>
        <end position="25"/>
    </location>
</feature>
<reference evidence="4" key="1">
    <citation type="submission" date="2023-03" db="EMBL/GenBank/DDBJ databases">
        <title>Massive genome expansion in bonnet fungi (Mycena s.s.) driven by repeated elements and novel gene families across ecological guilds.</title>
        <authorList>
            <consortium name="Lawrence Berkeley National Laboratory"/>
            <person name="Harder C.B."/>
            <person name="Miyauchi S."/>
            <person name="Viragh M."/>
            <person name="Kuo A."/>
            <person name="Thoen E."/>
            <person name="Andreopoulos B."/>
            <person name="Lu D."/>
            <person name="Skrede I."/>
            <person name="Drula E."/>
            <person name="Henrissat B."/>
            <person name="Morin E."/>
            <person name="Kohler A."/>
            <person name="Barry K."/>
            <person name="LaButti K."/>
            <person name="Morin E."/>
            <person name="Salamov A."/>
            <person name="Lipzen A."/>
            <person name="Mereny Z."/>
            <person name="Hegedus B."/>
            <person name="Baldrian P."/>
            <person name="Stursova M."/>
            <person name="Weitz H."/>
            <person name="Taylor A."/>
            <person name="Grigoriev I.V."/>
            <person name="Nagy L.G."/>
            <person name="Martin F."/>
            <person name="Kauserud H."/>
        </authorList>
    </citation>
    <scope>NUCLEOTIDE SEQUENCE</scope>
    <source>
        <strain evidence="4">CBHHK002</strain>
    </source>
</reference>
<feature type="region of interest" description="Disordered" evidence="1">
    <location>
        <begin position="426"/>
        <end position="455"/>
    </location>
</feature>
<keyword evidence="2" id="KW-0812">Transmembrane</keyword>
<feature type="compositionally biased region" description="Polar residues" evidence="1">
    <location>
        <begin position="352"/>
        <end position="361"/>
    </location>
</feature>
<comment type="caution">
    <text evidence="4">The sequence shown here is derived from an EMBL/GenBank/DDBJ whole genome shotgun (WGS) entry which is preliminary data.</text>
</comment>
<keyword evidence="5" id="KW-1185">Reference proteome</keyword>
<evidence type="ECO:0000256" key="3">
    <source>
        <dbReference type="SAM" id="SignalP"/>
    </source>
</evidence>
<evidence type="ECO:0000256" key="1">
    <source>
        <dbReference type="SAM" id="MobiDB-lite"/>
    </source>
</evidence>
<accession>A0AAD7EL89</accession>
<dbReference type="EMBL" id="JARIHO010000032">
    <property type="protein sequence ID" value="KAJ7334745.1"/>
    <property type="molecule type" value="Genomic_DNA"/>
</dbReference>